<dbReference type="GO" id="GO:0018104">
    <property type="term" value="P:peptidoglycan-protein cross-linking"/>
    <property type="evidence" value="ECO:0007669"/>
    <property type="project" value="TreeGrafter"/>
</dbReference>
<keyword evidence="11" id="KW-1185">Reference proteome</keyword>
<feature type="domain" description="L,D-TPase catalytic" evidence="9">
    <location>
        <begin position="161"/>
        <end position="280"/>
    </location>
</feature>
<comment type="pathway">
    <text evidence="1 6">Cell wall biogenesis; peptidoglycan biosynthesis.</text>
</comment>
<dbReference type="InterPro" id="IPR005490">
    <property type="entry name" value="LD_TPept_cat_dom"/>
</dbReference>
<keyword evidence="2" id="KW-0808">Transferase</keyword>
<keyword evidence="8" id="KW-0732">Signal</keyword>
<dbReference type="GO" id="GO:0071972">
    <property type="term" value="F:peptidoglycan L,D-transpeptidase activity"/>
    <property type="evidence" value="ECO:0007669"/>
    <property type="project" value="TreeGrafter"/>
</dbReference>
<dbReference type="Gene3D" id="2.40.440.10">
    <property type="entry name" value="L,D-transpeptidase catalytic domain-like"/>
    <property type="match status" value="1"/>
</dbReference>
<dbReference type="InterPro" id="IPR036365">
    <property type="entry name" value="PGBD-like_sf"/>
</dbReference>
<protein>
    <recommendedName>
        <fullName evidence="9">L,D-TPase catalytic domain-containing protein</fullName>
    </recommendedName>
</protein>
<evidence type="ECO:0000259" key="9">
    <source>
        <dbReference type="PROSITE" id="PS52029"/>
    </source>
</evidence>
<dbReference type="InterPro" id="IPR002477">
    <property type="entry name" value="Peptidoglycan-bd-like"/>
</dbReference>
<evidence type="ECO:0000256" key="1">
    <source>
        <dbReference type="ARBA" id="ARBA00004752"/>
    </source>
</evidence>
<reference evidence="10" key="1">
    <citation type="submission" date="2021-01" db="EMBL/GenBank/DDBJ databases">
        <title>Whole genome shotgun sequence of Actinoplanes rishiriensis NBRC 108556.</title>
        <authorList>
            <person name="Komaki H."/>
            <person name="Tamura T."/>
        </authorList>
    </citation>
    <scope>NUCLEOTIDE SEQUENCE</scope>
    <source>
        <strain evidence="10">NBRC 108556</strain>
    </source>
</reference>
<dbReference type="AlphaFoldDB" id="A0A919K0P0"/>
<dbReference type="SUPFAM" id="SSF47090">
    <property type="entry name" value="PGBD-like"/>
    <property type="match status" value="1"/>
</dbReference>
<dbReference type="InterPro" id="IPR038063">
    <property type="entry name" value="Transpep_catalytic_dom"/>
</dbReference>
<evidence type="ECO:0000256" key="8">
    <source>
        <dbReference type="SAM" id="SignalP"/>
    </source>
</evidence>
<dbReference type="Gene3D" id="1.10.101.10">
    <property type="entry name" value="PGBD-like superfamily/PGBD"/>
    <property type="match status" value="1"/>
</dbReference>
<dbReference type="Pfam" id="PF03734">
    <property type="entry name" value="YkuD"/>
    <property type="match status" value="1"/>
</dbReference>
<dbReference type="GO" id="GO:0016740">
    <property type="term" value="F:transferase activity"/>
    <property type="evidence" value="ECO:0007669"/>
    <property type="project" value="UniProtKB-KW"/>
</dbReference>
<dbReference type="RefSeq" id="WP_203785175.1">
    <property type="nucleotide sequence ID" value="NZ_BOMV01000060.1"/>
</dbReference>
<dbReference type="EMBL" id="BOMV01000060">
    <property type="protein sequence ID" value="GIE98143.1"/>
    <property type="molecule type" value="Genomic_DNA"/>
</dbReference>
<dbReference type="PROSITE" id="PS51257">
    <property type="entry name" value="PROKAR_LIPOPROTEIN"/>
    <property type="match status" value="1"/>
</dbReference>
<dbReference type="GO" id="GO:0071555">
    <property type="term" value="P:cell wall organization"/>
    <property type="evidence" value="ECO:0007669"/>
    <property type="project" value="UniProtKB-UniRule"/>
</dbReference>
<evidence type="ECO:0000256" key="6">
    <source>
        <dbReference type="PROSITE-ProRule" id="PRU01373"/>
    </source>
</evidence>
<name>A0A919K0P0_9ACTN</name>
<comment type="caution">
    <text evidence="10">The sequence shown here is derived from an EMBL/GenBank/DDBJ whole genome shotgun (WGS) entry which is preliminary data.</text>
</comment>
<keyword evidence="5 6" id="KW-0961">Cell wall biogenesis/degradation</keyword>
<feature type="region of interest" description="Disordered" evidence="7">
    <location>
        <begin position="19"/>
        <end position="89"/>
    </location>
</feature>
<dbReference type="Proteomes" id="UP000636960">
    <property type="component" value="Unassembled WGS sequence"/>
</dbReference>
<dbReference type="PANTHER" id="PTHR30582">
    <property type="entry name" value="L,D-TRANSPEPTIDASE"/>
    <property type="match status" value="1"/>
</dbReference>
<evidence type="ECO:0000256" key="3">
    <source>
        <dbReference type="ARBA" id="ARBA00022960"/>
    </source>
</evidence>
<evidence type="ECO:0000313" key="10">
    <source>
        <dbReference type="EMBL" id="GIE98143.1"/>
    </source>
</evidence>
<dbReference type="InterPro" id="IPR036366">
    <property type="entry name" value="PGBDSf"/>
</dbReference>
<evidence type="ECO:0000256" key="5">
    <source>
        <dbReference type="ARBA" id="ARBA00023316"/>
    </source>
</evidence>
<organism evidence="10 11">
    <name type="scientific">Paractinoplanes rishiriensis</name>
    <dbReference type="NCBI Taxonomy" id="1050105"/>
    <lineage>
        <taxon>Bacteria</taxon>
        <taxon>Bacillati</taxon>
        <taxon>Actinomycetota</taxon>
        <taxon>Actinomycetes</taxon>
        <taxon>Micromonosporales</taxon>
        <taxon>Micromonosporaceae</taxon>
        <taxon>Paractinoplanes</taxon>
    </lineage>
</organism>
<proteinExistence type="predicted"/>
<dbReference type="Pfam" id="PF01471">
    <property type="entry name" value="PG_binding_1"/>
    <property type="match status" value="1"/>
</dbReference>
<evidence type="ECO:0000256" key="2">
    <source>
        <dbReference type="ARBA" id="ARBA00022679"/>
    </source>
</evidence>
<dbReference type="PROSITE" id="PS52029">
    <property type="entry name" value="LD_TPASE"/>
    <property type="match status" value="1"/>
</dbReference>
<feature type="compositionally biased region" description="Pro residues" evidence="7">
    <location>
        <begin position="67"/>
        <end position="76"/>
    </location>
</feature>
<feature type="compositionally biased region" description="Low complexity" evidence="7">
    <location>
        <begin position="41"/>
        <end position="66"/>
    </location>
</feature>
<accession>A0A919K0P0</accession>
<dbReference type="CDD" id="cd16913">
    <property type="entry name" value="YkuD_like"/>
    <property type="match status" value="1"/>
</dbReference>
<feature type="chain" id="PRO_5039176127" description="L,D-TPase catalytic domain-containing protein" evidence="8">
    <location>
        <begin position="24"/>
        <end position="282"/>
    </location>
</feature>
<dbReference type="InterPro" id="IPR050979">
    <property type="entry name" value="LD-transpeptidase"/>
</dbReference>
<feature type="active site" description="Nucleophile" evidence="6">
    <location>
        <position position="254"/>
    </location>
</feature>
<evidence type="ECO:0000256" key="4">
    <source>
        <dbReference type="ARBA" id="ARBA00022984"/>
    </source>
</evidence>
<dbReference type="GO" id="GO:0008360">
    <property type="term" value="P:regulation of cell shape"/>
    <property type="evidence" value="ECO:0007669"/>
    <property type="project" value="UniProtKB-UniRule"/>
</dbReference>
<feature type="active site" description="Proton donor/acceptor" evidence="6">
    <location>
        <position position="240"/>
    </location>
</feature>
<gene>
    <name evidence="10" type="ORF">Ari01nite_56080</name>
</gene>
<dbReference type="PANTHER" id="PTHR30582:SF2">
    <property type="entry name" value="L,D-TRANSPEPTIDASE YCIB-RELATED"/>
    <property type="match status" value="1"/>
</dbReference>
<dbReference type="GO" id="GO:0005576">
    <property type="term" value="C:extracellular region"/>
    <property type="evidence" value="ECO:0007669"/>
    <property type="project" value="TreeGrafter"/>
</dbReference>
<evidence type="ECO:0000313" key="11">
    <source>
        <dbReference type="Proteomes" id="UP000636960"/>
    </source>
</evidence>
<keyword evidence="3 6" id="KW-0133">Cell shape</keyword>
<feature type="signal peptide" evidence="8">
    <location>
        <begin position="1"/>
        <end position="23"/>
    </location>
</feature>
<evidence type="ECO:0000256" key="7">
    <source>
        <dbReference type="SAM" id="MobiDB-lite"/>
    </source>
</evidence>
<keyword evidence="4 6" id="KW-0573">Peptidoglycan synthesis</keyword>
<dbReference type="SUPFAM" id="SSF141523">
    <property type="entry name" value="L,D-transpeptidase catalytic domain-like"/>
    <property type="match status" value="1"/>
</dbReference>
<sequence>MRKALMFAAAVVTSLTLVTGCGSDEPDNSGAQAPTPPAPSPSASLEPSSPAPTGSPSTGSPSTGSPSPAPTTPPAPEKPKPKKLKVGAKGPEVLALQKRLVELGYWIAKTDGKFGGTTQQAVFALQKAAGVGRDGVVGPKTQKALDEGVRPTAKSKSGSGYLVEIDLRKQLLMLVRDGEVVTTLNTSTGSNENYEHEGRTYLADTPTGKFKVGRQIDGMRNGPLGDLWRPKYFNGGIAVHGSPSIPPYPASHGCARLSNAAMNWIWATDKIPLKTKVWVYRS</sequence>